<dbReference type="Pfam" id="PF00828">
    <property type="entry name" value="Ribosomal_L27A"/>
    <property type="match status" value="1"/>
</dbReference>
<evidence type="ECO:0000256" key="1">
    <source>
        <dbReference type="ARBA" id="ARBA00007320"/>
    </source>
</evidence>
<evidence type="ECO:0000313" key="8">
    <source>
        <dbReference type="EMBL" id="KKR40069.1"/>
    </source>
</evidence>
<comment type="similarity">
    <text evidence="1 4 5">Belongs to the universal ribosomal protein uL15 family.</text>
</comment>
<evidence type="ECO:0000256" key="6">
    <source>
        <dbReference type="SAM" id="MobiDB-lite"/>
    </source>
</evidence>
<feature type="region of interest" description="Disordered" evidence="6">
    <location>
        <begin position="1"/>
        <end position="72"/>
    </location>
</feature>
<dbReference type="EMBL" id="LBXZ01000010">
    <property type="protein sequence ID" value="KKR40069.1"/>
    <property type="molecule type" value="Genomic_DNA"/>
</dbReference>
<dbReference type="InterPro" id="IPR005749">
    <property type="entry name" value="Ribosomal_uL15_bac-type"/>
</dbReference>
<evidence type="ECO:0000256" key="2">
    <source>
        <dbReference type="ARBA" id="ARBA00022980"/>
    </source>
</evidence>
<keyword evidence="4" id="KW-0699">rRNA-binding</keyword>
<evidence type="ECO:0000313" key="9">
    <source>
        <dbReference type="Proteomes" id="UP000034072"/>
    </source>
</evidence>
<dbReference type="PROSITE" id="PS00475">
    <property type="entry name" value="RIBOSOMAL_L15"/>
    <property type="match status" value="1"/>
</dbReference>
<dbReference type="GO" id="GO:0019843">
    <property type="term" value="F:rRNA binding"/>
    <property type="evidence" value="ECO:0007669"/>
    <property type="project" value="UniProtKB-UniRule"/>
</dbReference>
<dbReference type="PANTHER" id="PTHR12934">
    <property type="entry name" value="50S RIBOSOMAL PROTEIN L15"/>
    <property type="match status" value="1"/>
</dbReference>
<dbReference type="InterPro" id="IPR001196">
    <property type="entry name" value="Ribosomal_uL15_CS"/>
</dbReference>
<evidence type="ECO:0000256" key="4">
    <source>
        <dbReference type="HAMAP-Rule" id="MF_01341"/>
    </source>
</evidence>
<dbReference type="GO" id="GO:0022625">
    <property type="term" value="C:cytosolic large ribosomal subunit"/>
    <property type="evidence" value="ECO:0007669"/>
    <property type="project" value="TreeGrafter"/>
</dbReference>
<evidence type="ECO:0000256" key="5">
    <source>
        <dbReference type="RuleBase" id="RU003888"/>
    </source>
</evidence>
<proteinExistence type="inferred from homology"/>
<dbReference type="GO" id="GO:0003735">
    <property type="term" value="F:structural constituent of ribosome"/>
    <property type="evidence" value="ECO:0007669"/>
    <property type="project" value="InterPro"/>
</dbReference>
<protein>
    <recommendedName>
        <fullName evidence="4">Large ribosomal subunit protein uL15</fullName>
    </recommendedName>
</protein>
<dbReference type="GO" id="GO:0006412">
    <property type="term" value="P:translation"/>
    <property type="evidence" value="ECO:0007669"/>
    <property type="project" value="UniProtKB-UniRule"/>
</dbReference>
<dbReference type="InterPro" id="IPR021131">
    <property type="entry name" value="Ribosomal_uL15/eL18"/>
</dbReference>
<evidence type="ECO:0000259" key="7">
    <source>
        <dbReference type="Pfam" id="PF00828"/>
    </source>
</evidence>
<dbReference type="InterPro" id="IPR030878">
    <property type="entry name" value="Ribosomal_uL15"/>
</dbReference>
<dbReference type="PANTHER" id="PTHR12934:SF11">
    <property type="entry name" value="LARGE RIBOSOMAL SUBUNIT PROTEIN UL15M"/>
    <property type="match status" value="1"/>
</dbReference>
<keyword evidence="3 4" id="KW-0687">Ribonucleoprotein</keyword>
<accession>A0A0G0QI68</accession>
<comment type="function">
    <text evidence="4">Binds to the 23S rRNA.</text>
</comment>
<gene>
    <name evidence="4" type="primary">rplO</name>
    <name evidence="8" type="ORF">UT75_C0010G0008</name>
</gene>
<reference evidence="8 9" key="1">
    <citation type="journal article" date="2015" name="Nature">
        <title>rRNA introns, odd ribosomes, and small enigmatic genomes across a large radiation of phyla.</title>
        <authorList>
            <person name="Brown C.T."/>
            <person name="Hug L.A."/>
            <person name="Thomas B.C."/>
            <person name="Sharon I."/>
            <person name="Castelle C.J."/>
            <person name="Singh A."/>
            <person name="Wilkins M.J."/>
            <person name="Williams K.H."/>
            <person name="Banfield J.F."/>
        </authorList>
    </citation>
    <scope>NUCLEOTIDE SEQUENCE [LARGE SCALE GENOMIC DNA]</scope>
</reference>
<dbReference type="HAMAP" id="MF_01341">
    <property type="entry name" value="Ribosomal_uL15"/>
    <property type="match status" value="1"/>
</dbReference>
<keyword evidence="2 4" id="KW-0689">Ribosomal protein</keyword>
<comment type="subunit">
    <text evidence="4">Part of the 50S ribosomal subunit.</text>
</comment>
<dbReference type="Gene3D" id="3.100.10.10">
    <property type="match status" value="1"/>
</dbReference>
<sequence length="157" mass="17192">MDLSNIKSNTKRKSQKRVGRGGKRGFSSGHGTKGQKGRAGASVKPGFRGGDNRLWQLFPKSRGASKKPGNARPHMKHRFFMLKHDKPAAINLYDLNNLKDGQEITPKTLKELGLIYSVKNGVKILSGGDLKKKLVFSGLKISKIAQEKILKSGGVIK</sequence>
<organism evidence="8 9">
    <name type="scientific">Candidatus Yanofskybacteria bacterium GW2011_GWE2_40_11</name>
    <dbReference type="NCBI Taxonomy" id="1619033"/>
    <lineage>
        <taxon>Bacteria</taxon>
        <taxon>Candidatus Yanofskyibacteriota</taxon>
    </lineage>
</organism>
<keyword evidence="4" id="KW-0694">RNA-binding</keyword>
<name>A0A0G0QI68_9BACT</name>
<feature type="compositionally biased region" description="Basic residues" evidence="6">
    <location>
        <begin position="9"/>
        <end position="23"/>
    </location>
</feature>
<dbReference type="SUPFAM" id="SSF52080">
    <property type="entry name" value="Ribosomal proteins L15p and L18e"/>
    <property type="match status" value="1"/>
</dbReference>
<comment type="caution">
    <text evidence="8">The sequence shown here is derived from an EMBL/GenBank/DDBJ whole genome shotgun (WGS) entry which is preliminary data.</text>
</comment>
<dbReference type="Proteomes" id="UP000034072">
    <property type="component" value="Unassembled WGS sequence"/>
</dbReference>
<dbReference type="InterPro" id="IPR036227">
    <property type="entry name" value="Ribosomal_uL15/eL18_sf"/>
</dbReference>
<dbReference type="AlphaFoldDB" id="A0A0G0QI68"/>
<evidence type="ECO:0000256" key="3">
    <source>
        <dbReference type="ARBA" id="ARBA00023274"/>
    </source>
</evidence>
<feature type="domain" description="Large ribosomal subunit protein uL15/eL18" evidence="7">
    <location>
        <begin position="90"/>
        <end position="156"/>
    </location>
</feature>